<dbReference type="SUPFAM" id="SSF53850">
    <property type="entry name" value="Periplasmic binding protein-like II"/>
    <property type="match status" value="1"/>
</dbReference>
<dbReference type="Pfam" id="PF12974">
    <property type="entry name" value="Phosphonate-bd"/>
    <property type="match status" value="1"/>
</dbReference>
<dbReference type="PANTHER" id="PTHR35841:SF1">
    <property type="entry name" value="PHOSPHONATES-BINDING PERIPLASMIC PROTEIN"/>
    <property type="match status" value="1"/>
</dbReference>
<evidence type="ECO:0000313" key="2">
    <source>
        <dbReference type="EMBL" id="SFQ16592.1"/>
    </source>
</evidence>
<dbReference type="GeneID" id="35873252"/>
<reference evidence="2 3" key="1">
    <citation type="submission" date="2016-10" db="EMBL/GenBank/DDBJ databases">
        <authorList>
            <person name="de Groot N.N."/>
        </authorList>
    </citation>
    <scope>NUCLEOTIDE SEQUENCE [LARGE SCALE GENOMIC DNA]</scope>
    <source>
        <strain evidence="2 3">DSM 15893</strain>
    </source>
</reference>
<dbReference type="PANTHER" id="PTHR35841">
    <property type="entry name" value="PHOSPHONATES-BINDING PERIPLASMIC PROTEIN"/>
    <property type="match status" value="1"/>
</dbReference>
<organism evidence="2 3">
    <name type="scientific">Enterovibrio norvegicus DSM 15893</name>
    <dbReference type="NCBI Taxonomy" id="1121869"/>
    <lineage>
        <taxon>Bacteria</taxon>
        <taxon>Pseudomonadati</taxon>
        <taxon>Pseudomonadota</taxon>
        <taxon>Gammaproteobacteria</taxon>
        <taxon>Vibrionales</taxon>
        <taxon>Vibrionaceae</taxon>
        <taxon>Enterovibrio</taxon>
    </lineage>
</organism>
<feature type="transmembrane region" description="Helical" evidence="1">
    <location>
        <begin position="12"/>
        <end position="33"/>
    </location>
</feature>
<dbReference type="EMBL" id="FOWR01000046">
    <property type="protein sequence ID" value="SFQ16592.1"/>
    <property type="molecule type" value="Genomic_DNA"/>
</dbReference>
<accession>A0A1I5WA12</accession>
<keyword evidence="1" id="KW-1133">Transmembrane helix</keyword>
<dbReference type="RefSeq" id="WP_017015197.1">
    <property type="nucleotide sequence ID" value="NZ_FOWR01000046.1"/>
</dbReference>
<sequence length="291" mass="31722">MRSISKGCQQTALTLNWVPFIFALFFGLISLPAHSTINSQGKNVLVFGVVPQQSSAKLIRNWGPLLKEISEYSGLTLRFATAPNIPEFEKRLAEGKYDVAYMNPYHFTVFNEAPGYSALVHAKNKRIKGILVVKKGESIEKLTDLDGKNIAFPAPAAFAATLLTQAVLNNEGISFTPHYVGSHDSSYLAVADGLFDAGGGIVRTLGASSDETKNQLNVLHITQGFTPHAIAAHPSLNEETRQKIVQAFFELSETKKGKAALKTLNMKGFEAAKDSDWDDVRSLNISVITPK</sequence>
<dbReference type="Proteomes" id="UP000182692">
    <property type="component" value="Unassembled WGS sequence"/>
</dbReference>
<protein>
    <submittedName>
        <fullName evidence="2">Phosphonate transport system substrate-binding protein</fullName>
    </submittedName>
</protein>
<evidence type="ECO:0000256" key="1">
    <source>
        <dbReference type="SAM" id="Phobius"/>
    </source>
</evidence>
<name>A0A1I5WA12_9GAMM</name>
<keyword evidence="1" id="KW-0472">Membrane</keyword>
<keyword evidence="1" id="KW-0812">Transmembrane</keyword>
<evidence type="ECO:0000313" key="3">
    <source>
        <dbReference type="Proteomes" id="UP000182692"/>
    </source>
</evidence>
<dbReference type="STRING" id="1121869.SAMN03084138_04229"/>
<proteinExistence type="predicted"/>
<dbReference type="AlphaFoldDB" id="A0A1I5WA12"/>
<dbReference type="Gene3D" id="3.40.190.10">
    <property type="entry name" value="Periplasmic binding protein-like II"/>
    <property type="match status" value="2"/>
</dbReference>
<dbReference type="OrthoDB" id="5343002at2"/>
<gene>
    <name evidence="2" type="ORF">SAMN03084138_04229</name>
</gene>